<accession>A0A2T6G5M3</accession>
<dbReference type="Pfam" id="PF09346">
    <property type="entry name" value="SMI1_KNR4"/>
    <property type="match status" value="1"/>
</dbReference>
<dbReference type="InterPro" id="IPR037883">
    <property type="entry name" value="Knr4/Smi1-like_sf"/>
</dbReference>
<dbReference type="InterPro" id="IPR018958">
    <property type="entry name" value="Knr4/Smi1-like_dom"/>
</dbReference>
<dbReference type="SUPFAM" id="SSF160631">
    <property type="entry name" value="SMI1/KNR4-like"/>
    <property type="match status" value="1"/>
</dbReference>
<evidence type="ECO:0000313" key="2">
    <source>
        <dbReference type="EMBL" id="PUA39461.1"/>
    </source>
</evidence>
<dbReference type="Proteomes" id="UP000244184">
    <property type="component" value="Unassembled WGS sequence"/>
</dbReference>
<reference evidence="2 3" key="1">
    <citation type="submission" date="2018-03" db="EMBL/GenBank/DDBJ databases">
        <title>Genome sequence of Paenibacillus elgii strain AC13 an antimicrobial compound producing bacteria.</title>
        <authorList>
            <person name="Kurokawa A.S."/>
            <person name="Araujo J.F."/>
            <person name="Costa R.A."/>
            <person name="Ortega D.B."/>
            <person name="Pires A.S."/>
            <person name="Pappas G.J.Jr."/>
            <person name="Franco O.L."/>
            <person name="Barreto C."/>
            <person name="Magalhaes B.S."/>
            <person name="Kruger R.H."/>
        </authorList>
    </citation>
    <scope>NUCLEOTIDE SEQUENCE [LARGE SCALE GENOMIC DNA]</scope>
    <source>
        <strain evidence="2 3">AC13</strain>
    </source>
</reference>
<evidence type="ECO:0000313" key="3">
    <source>
        <dbReference type="Proteomes" id="UP000244184"/>
    </source>
</evidence>
<evidence type="ECO:0000259" key="1">
    <source>
        <dbReference type="Pfam" id="PF09346"/>
    </source>
</evidence>
<organism evidence="2 3">
    <name type="scientific">Paenibacillus elgii</name>
    <dbReference type="NCBI Taxonomy" id="189691"/>
    <lineage>
        <taxon>Bacteria</taxon>
        <taxon>Bacillati</taxon>
        <taxon>Bacillota</taxon>
        <taxon>Bacilli</taxon>
        <taxon>Bacillales</taxon>
        <taxon>Paenibacillaceae</taxon>
        <taxon>Paenibacillus</taxon>
    </lineage>
</organism>
<feature type="domain" description="Knr4/Smi1-like" evidence="1">
    <location>
        <begin position="78"/>
        <end position="127"/>
    </location>
</feature>
<sequence>MTRAIGFMDELSPFVTFIIILVRGKSQTNYNKTQPNAHFLKKRGTPLNNNASLAAAWTSFVGAMNQKAGRFDCYLNGPALPEDIANIERQMGMELPSELKQLYMLSNGQNHQYGVVYALDFLSVEEMYRRVY</sequence>
<gene>
    <name evidence="2" type="ORF">C8Z91_08525</name>
</gene>
<dbReference type="AlphaFoldDB" id="A0A2T6G5M3"/>
<dbReference type="Gene3D" id="3.40.1580.10">
    <property type="entry name" value="SMI1/KNR4-like"/>
    <property type="match status" value="1"/>
</dbReference>
<comment type="caution">
    <text evidence="2">The sequence shown here is derived from an EMBL/GenBank/DDBJ whole genome shotgun (WGS) entry which is preliminary data.</text>
</comment>
<protein>
    <recommendedName>
        <fullName evidence="1">Knr4/Smi1-like domain-containing protein</fullName>
    </recommendedName>
</protein>
<name>A0A2T6G5M3_9BACL</name>
<proteinExistence type="predicted"/>
<dbReference type="EMBL" id="PYHP01000022">
    <property type="protein sequence ID" value="PUA39461.1"/>
    <property type="molecule type" value="Genomic_DNA"/>
</dbReference>